<evidence type="ECO:0000313" key="9">
    <source>
        <dbReference type="Proteomes" id="UP000612585"/>
    </source>
</evidence>
<dbReference type="InterPro" id="IPR000524">
    <property type="entry name" value="Tscrpt_reg_HTH_GntR"/>
</dbReference>
<keyword evidence="9" id="KW-1185">Reference proteome</keyword>
<dbReference type="InterPro" id="IPR036388">
    <property type="entry name" value="WH-like_DNA-bd_sf"/>
</dbReference>
<feature type="domain" description="HTH gntR-type" evidence="7">
    <location>
        <begin position="11"/>
        <end position="79"/>
    </location>
</feature>
<keyword evidence="2" id="KW-0663">Pyridoxal phosphate</keyword>
<dbReference type="PROSITE" id="PS50949">
    <property type="entry name" value="HTH_GNTR"/>
    <property type="match status" value="1"/>
</dbReference>
<dbReference type="Proteomes" id="UP000612585">
    <property type="component" value="Unassembled WGS sequence"/>
</dbReference>
<dbReference type="InterPro" id="IPR004839">
    <property type="entry name" value="Aminotransferase_I/II_large"/>
</dbReference>
<dbReference type="SUPFAM" id="SSF53383">
    <property type="entry name" value="PLP-dependent transferases"/>
    <property type="match status" value="1"/>
</dbReference>
<protein>
    <submittedName>
        <fullName evidence="8">GntR family transcriptional regulator</fullName>
    </submittedName>
</protein>
<proteinExistence type="inferred from homology"/>
<name>A0A8J3ZFR8_9ACTN</name>
<comment type="caution">
    <text evidence="8">The sequence shown here is derived from an EMBL/GenBank/DDBJ whole genome shotgun (WGS) entry which is preliminary data.</text>
</comment>
<dbReference type="CDD" id="cd07377">
    <property type="entry name" value="WHTH_GntR"/>
    <property type="match status" value="1"/>
</dbReference>
<evidence type="ECO:0000256" key="2">
    <source>
        <dbReference type="ARBA" id="ARBA00022898"/>
    </source>
</evidence>
<dbReference type="SUPFAM" id="SSF46785">
    <property type="entry name" value="Winged helix' DNA-binding domain"/>
    <property type="match status" value="1"/>
</dbReference>
<feature type="region of interest" description="Disordered" evidence="6">
    <location>
        <begin position="79"/>
        <end position="100"/>
    </location>
</feature>
<evidence type="ECO:0000256" key="6">
    <source>
        <dbReference type="SAM" id="MobiDB-lite"/>
    </source>
</evidence>
<organism evidence="8 9">
    <name type="scientific">Virgisporangium aurantiacum</name>
    <dbReference type="NCBI Taxonomy" id="175570"/>
    <lineage>
        <taxon>Bacteria</taxon>
        <taxon>Bacillati</taxon>
        <taxon>Actinomycetota</taxon>
        <taxon>Actinomycetes</taxon>
        <taxon>Micromonosporales</taxon>
        <taxon>Micromonosporaceae</taxon>
        <taxon>Virgisporangium</taxon>
    </lineage>
</organism>
<dbReference type="InterPro" id="IPR036390">
    <property type="entry name" value="WH_DNA-bd_sf"/>
</dbReference>
<evidence type="ECO:0000256" key="3">
    <source>
        <dbReference type="ARBA" id="ARBA00023015"/>
    </source>
</evidence>
<dbReference type="InterPro" id="IPR015424">
    <property type="entry name" value="PyrdxlP-dep_Trfase"/>
</dbReference>
<dbReference type="PRINTS" id="PR00035">
    <property type="entry name" value="HTHGNTR"/>
</dbReference>
<evidence type="ECO:0000256" key="1">
    <source>
        <dbReference type="ARBA" id="ARBA00005384"/>
    </source>
</evidence>
<dbReference type="GO" id="GO:0003677">
    <property type="term" value="F:DNA binding"/>
    <property type="evidence" value="ECO:0007669"/>
    <property type="project" value="UniProtKB-KW"/>
</dbReference>
<dbReference type="AlphaFoldDB" id="A0A8J3ZFR8"/>
<dbReference type="CDD" id="cd00609">
    <property type="entry name" value="AAT_like"/>
    <property type="match status" value="1"/>
</dbReference>
<keyword evidence="4" id="KW-0238">DNA-binding</keyword>
<keyword evidence="5" id="KW-0804">Transcription</keyword>
<dbReference type="InterPro" id="IPR051446">
    <property type="entry name" value="HTH_trans_reg/aminotransferase"/>
</dbReference>
<dbReference type="PANTHER" id="PTHR46577">
    <property type="entry name" value="HTH-TYPE TRANSCRIPTIONAL REGULATORY PROTEIN GABR"/>
    <property type="match status" value="1"/>
</dbReference>
<evidence type="ECO:0000256" key="4">
    <source>
        <dbReference type="ARBA" id="ARBA00023125"/>
    </source>
</evidence>
<reference evidence="8" key="1">
    <citation type="submission" date="2021-01" db="EMBL/GenBank/DDBJ databases">
        <title>Whole genome shotgun sequence of Virgisporangium aurantiacum NBRC 16421.</title>
        <authorList>
            <person name="Komaki H."/>
            <person name="Tamura T."/>
        </authorList>
    </citation>
    <scope>NUCLEOTIDE SEQUENCE</scope>
    <source>
        <strain evidence="8">NBRC 16421</strain>
    </source>
</reference>
<accession>A0A8J3ZFR8</accession>
<dbReference type="Pfam" id="PF00155">
    <property type="entry name" value="Aminotran_1_2"/>
    <property type="match status" value="1"/>
</dbReference>
<evidence type="ECO:0000259" key="7">
    <source>
        <dbReference type="PROSITE" id="PS50949"/>
    </source>
</evidence>
<dbReference type="RefSeq" id="WP_204009493.1">
    <property type="nucleotide sequence ID" value="NZ_BOPG01000091.1"/>
</dbReference>
<dbReference type="PANTHER" id="PTHR46577:SF1">
    <property type="entry name" value="HTH-TYPE TRANSCRIPTIONAL REGULATORY PROTEIN GABR"/>
    <property type="match status" value="1"/>
</dbReference>
<evidence type="ECO:0000313" key="8">
    <source>
        <dbReference type="EMBL" id="GIJ63302.1"/>
    </source>
</evidence>
<evidence type="ECO:0000256" key="5">
    <source>
        <dbReference type="ARBA" id="ARBA00023163"/>
    </source>
</evidence>
<gene>
    <name evidence="8" type="ORF">Vau01_108180</name>
</gene>
<dbReference type="InterPro" id="IPR015421">
    <property type="entry name" value="PyrdxlP-dep_Trfase_major"/>
</dbReference>
<dbReference type="Gene3D" id="1.10.10.10">
    <property type="entry name" value="Winged helix-like DNA-binding domain superfamily/Winged helix DNA-binding domain"/>
    <property type="match status" value="1"/>
</dbReference>
<keyword evidence="3" id="KW-0805">Transcription regulation</keyword>
<dbReference type="Gene3D" id="3.40.640.10">
    <property type="entry name" value="Type I PLP-dependent aspartate aminotransferase-like (Major domain)"/>
    <property type="match status" value="1"/>
</dbReference>
<dbReference type="GO" id="GO:0003700">
    <property type="term" value="F:DNA-binding transcription factor activity"/>
    <property type="evidence" value="ECO:0007669"/>
    <property type="project" value="InterPro"/>
</dbReference>
<sequence length="477" mass="51722">MELHVWIDRDANLGEQLYRQVRAGILETRLRAGEAMPPSRQLAVRLGISRNTVTAAYDRLVAEGYLTTRAGAGTFVNNLSLPDAGSGGERPAGPLRPRSGWDEVGLPDGLTGTPAFDFRVGVPDVHLFPHMTWRRLVADQLRGGAMGNGMPADPAGHLGLRAALARRLRLFRGVTAGCDDVVVTSGAQQAIDLIGRVLLEPGACAAVEEPGYWSPVYAWRSVGARVATVPVDGEGLVVDALPPAVRLVYVTPSHQFPTGVAMSLRRRMDLLAWARRNGAAIVEDDYDSEFRYTTQPLESLHSLDRDGRVLYIGTFSKVMLPTLRIGFVVVPPGLRHAVQAAKFVTDWHTSLPTQAALAGFLDEGALDRHLKRAGREYRKRRDRITASLAGPLSPWLSLIPSAAGLHLSAFFRHPDRIDVGRLLARADTAGVALWGFPWTPTTGPGSRPGLMFGFGAIATDRVDEGLRRLHRCLAADA</sequence>
<dbReference type="SMART" id="SM00345">
    <property type="entry name" value="HTH_GNTR"/>
    <property type="match status" value="1"/>
</dbReference>
<comment type="similarity">
    <text evidence="1">In the C-terminal section; belongs to the class-I pyridoxal-phosphate-dependent aminotransferase family.</text>
</comment>
<dbReference type="GO" id="GO:0030170">
    <property type="term" value="F:pyridoxal phosphate binding"/>
    <property type="evidence" value="ECO:0007669"/>
    <property type="project" value="InterPro"/>
</dbReference>
<dbReference type="Pfam" id="PF00392">
    <property type="entry name" value="GntR"/>
    <property type="match status" value="1"/>
</dbReference>
<dbReference type="EMBL" id="BOPG01000091">
    <property type="protein sequence ID" value="GIJ63302.1"/>
    <property type="molecule type" value="Genomic_DNA"/>
</dbReference>